<comment type="subcellular location">
    <subcellularLocation>
        <location evidence="1">Cell membrane</location>
        <topology evidence="1">Multi-pass membrane protein</topology>
    </subcellularLocation>
    <subcellularLocation>
        <location evidence="6">Membrane</location>
        <topology evidence="6">Multi-pass membrane protein</topology>
    </subcellularLocation>
</comment>
<dbReference type="RefSeq" id="WP_022063480.1">
    <property type="nucleotide sequence ID" value="NZ_JRGF01000001.1"/>
</dbReference>
<evidence type="ECO:0000313" key="10">
    <source>
        <dbReference type="Proteomes" id="UP000030889"/>
    </source>
</evidence>
<keyword evidence="4 7" id="KW-1133">Transmembrane helix</keyword>
<feature type="domain" description="MotA/TolQ/ExbB proton channel" evidence="8">
    <location>
        <begin position="103"/>
        <end position="177"/>
    </location>
</feature>
<evidence type="ECO:0000256" key="6">
    <source>
        <dbReference type="RuleBase" id="RU004057"/>
    </source>
</evidence>
<feature type="transmembrane region" description="Helical" evidence="7">
    <location>
        <begin position="151"/>
        <end position="172"/>
    </location>
</feature>
<keyword evidence="6" id="KW-0813">Transport</keyword>
<keyword evidence="10" id="KW-1185">Reference proteome</keyword>
<evidence type="ECO:0000259" key="8">
    <source>
        <dbReference type="Pfam" id="PF01618"/>
    </source>
</evidence>
<keyword evidence="5 7" id="KW-0472">Membrane</keyword>
<dbReference type="PANTHER" id="PTHR30625:SF3">
    <property type="entry name" value="TOL-PAL SYSTEM PROTEIN TOLQ"/>
    <property type="match status" value="1"/>
</dbReference>
<sequence length="195" mass="21550">MELISNMLFWLSNGMLIPDIIFLLFFFIKALLMIGGFYGTYIARTKINVKLNREIGKTGVEEFLDTLPEGNGKSKLLEYLRKIKAAPQDRALREKLLGDYEIAADKELGQSKLLVKIGPMLGLMGTLIPMGPALVGLATGDIGSMAYNMQVAFATTVVGIVIGAIGFITLQVKQRWVADDMNILEYVVESLNEKE</sequence>
<evidence type="ECO:0000256" key="5">
    <source>
        <dbReference type="ARBA" id="ARBA00023136"/>
    </source>
</evidence>
<reference evidence="9 10" key="1">
    <citation type="submission" date="2014-09" db="EMBL/GenBank/DDBJ databases">
        <title>Alistipes sp. 627, sp. nov., a novel member of the family Rikenellaceae isolated from human faeces.</title>
        <authorList>
            <person name="Shkoporov A.N."/>
            <person name="Chaplin A.V."/>
            <person name="Motuzova O.V."/>
            <person name="Kafarskaia L.I."/>
            <person name="Khokhlova E.V."/>
            <person name="Efimov B.A."/>
        </authorList>
    </citation>
    <scope>NUCLEOTIDE SEQUENCE [LARGE SCALE GENOMIC DNA]</scope>
    <source>
        <strain evidence="9 10">627</strain>
    </source>
</reference>
<keyword evidence="6" id="KW-0653">Protein transport</keyword>
<evidence type="ECO:0000256" key="4">
    <source>
        <dbReference type="ARBA" id="ARBA00022989"/>
    </source>
</evidence>
<protein>
    <submittedName>
        <fullName evidence="9">Membrane protein</fullName>
    </submittedName>
</protein>
<feature type="transmembrane region" description="Helical" evidence="7">
    <location>
        <begin position="20"/>
        <end position="43"/>
    </location>
</feature>
<gene>
    <name evidence="9" type="ORF">LG35_00615</name>
</gene>
<evidence type="ECO:0000256" key="2">
    <source>
        <dbReference type="ARBA" id="ARBA00022475"/>
    </source>
</evidence>
<evidence type="ECO:0000256" key="1">
    <source>
        <dbReference type="ARBA" id="ARBA00004651"/>
    </source>
</evidence>
<keyword evidence="3 7" id="KW-0812">Transmembrane</keyword>
<dbReference type="Pfam" id="PF01618">
    <property type="entry name" value="MotA_ExbB"/>
    <property type="match status" value="1"/>
</dbReference>
<accession>A0ABR4YL64</accession>
<evidence type="ECO:0000313" key="9">
    <source>
        <dbReference type="EMBL" id="KHE42997.1"/>
    </source>
</evidence>
<dbReference type="Proteomes" id="UP000030889">
    <property type="component" value="Unassembled WGS sequence"/>
</dbReference>
<dbReference type="InterPro" id="IPR050790">
    <property type="entry name" value="ExbB/TolQ_transport"/>
</dbReference>
<dbReference type="InterPro" id="IPR002898">
    <property type="entry name" value="MotA_ExbB_proton_chnl"/>
</dbReference>
<evidence type="ECO:0000256" key="7">
    <source>
        <dbReference type="SAM" id="Phobius"/>
    </source>
</evidence>
<evidence type="ECO:0000256" key="3">
    <source>
        <dbReference type="ARBA" id="ARBA00022692"/>
    </source>
</evidence>
<proteinExistence type="inferred from homology"/>
<comment type="caution">
    <text evidence="9">The sequence shown here is derived from an EMBL/GenBank/DDBJ whole genome shotgun (WGS) entry which is preliminary data.</text>
</comment>
<dbReference type="EMBL" id="JRGF01000001">
    <property type="protein sequence ID" value="KHE42997.1"/>
    <property type="molecule type" value="Genomic_DNA"/>
</dbReference>
<name>A0ABR4YL64_9BACT</name>
<keyword evidence="2" id="KW-1003">Cell membrane</keyword>
<organism evidence="9 10">
    <name type="scientific">Alistipes inops</name>
    <dbReference type="NCBI Taxonomy" id="1501391"/>
    <lineage>
        <taxon>Bacteria</taxon>
        <taxon>Pseudomonadati</taxon>
        <taxon>Bacteroidota</taxon>
        <taxon>Bacteroidia</taxon>
        <taxon>Bacteroidales</taxon>
        <taxon>Rikenellaceae</taxon>
        <taxon>Alistipes</taxon>
    </lineage>
</organism>
<feature type="transmembrane region" description="Helical" evidence="7">
    <location>
        <begin position="120"/>
        <end position="139"/>
    </location>
</feature>
<dbReference type="PANTHER" id="PTHR30625">
    <property type="entry name" value="PROTEIN TOLQ"/>
    <property type="match status" value="1"/>
</dbReference>
<comment type="similarity">
    <text evidence="6">Belongs to the exbB/tolQ family.</text>
</comment>